<feature type="transmembrane region" description="Helical" evidence="5">
    <location>
        <begin position="20"/>
        <end position="39"/>
    </location>
</feature>
<feature type="transmembrane region" description="Helical" evidence="5">
    <location>
        <begin position="79"/>
        <end position="99"/>
    </location>
</feature>
<dbReference type="Pfam" id="PF07690">
    <property type="entry name" value="MFS_1"/>
    <property type="match status" value="1"/>
</dbReference>
<feature type="transmembrane region" description="Helical" evidence="5">
    <location>
        <begin position="105"/>
        <end position="127"/>
    </location>
</feature>
<name>A0AAU7V7L6_9ACTO</name>
<feature type="domain" description="Major facilitator superfamily (MFS) profile" evidence="6">
    <location>
        <begin position="215"/>
        <end position="419"/>
    </location>
</feature>
<dbReference type="Gene3D" id="1.20.1250.20">
    <property type="entry name" value="MFS general substrate transporter like domains"/>
    <property type="match status" value="2"/>
</dbReference>
<feature type="transmembrane region" description="Helical" evidence="5">
    <location>
        <begin position="277"/>
        <end position="298"/>
    </location>
</feature>
<feature type="transmembrane region" description="Helical" evidence="5">
    <location>
        <begin position="367"/>
        <end position="388"/>
    </location>
</feature>
<evidence type="ECO:0000256" key="2">
    <source>
        <dbReference type="ARBA" id="ARBA00022692"/>
    </source>
</evidence>
<dbReference type="GO" id="GO:0005886">
    <property type="term" value="C:plasma membrane"/>
    <property type="evidence" value="ECO:0007669"/>
    <property type="project" value="UniProtKB-SubCell"/>
</dbReference>
<proteinExistence type="predicted"/>
<feature type="transmembrane region" description="Helical" evidence="5">
    <location>
        <begin position="210"/>
        <end position="230"/>
    </location>
</feature>
<dbReference type="AlphaFoldDB" id="A0AAU7V7L6"/>
<dbReference type="RefSeq" id="WP_350258189.1">
    <property type="nucleotide sequence ID" value="NZ_CP138335.1"/>
</dbReference>
<dbReference type="PANTHER" id="PTHR23542">
    <property type="match status" value="1"/>
</dbReference>
<feature type="transmembrane region" description="Helical" evidence="5">
    <location>
        <begin position="304"/>
        <end position="326"/>
    </location>
</feature>
<dbReference type="SUPFAM" id="SSF103473">
    <property type="entry name" value="MFS general substrate transporter"/>
    <property type="match status" value="1"/>
</dbReference>
<evidence type="ECO:0000259" key="6">
    <source>
        <dbReference type="PROSITE" id="PS50850"/>
    </source>
</evidence>
<dbReference type="InterPro" id="IPR020846">
    <property type="entry name" value="MFS_dom"/>
</dbReference>
<evidence type="ECO:0000256" key="3">
    <source>
        <dbReference type="ARBA" id="ARBA00022989"/>
    </source>
</evidence>
<accession>A0AAU7V7L6</accession>
<reference evidence="7" key="1">
    <citation type="submission" date="2023-11" db="EMBL/GenBank/DDBJ databases">
        <title>Scrofimicrobium hongkongense sp. nov., isolated from a patient with peritonitis.</title>
        <authorList>
            <person name="Lao H.Y."/>
            <person name="Wong A.Y.P."/>
            <person name="Ng T.L."/>
            <person name="Wong R.Y.L."/>
            <person name="Yau M.C.Y."/>
            <person name="Lam J.Y.W."/>
            <person name="Siu G.K.H."/>
        </authorList>
    </citation>
    <scope>NUCLEOTIDE SEQUENCE</scope>
    <source>
        <strain evidence="7">R131</strain>
    </source>
</reference>
<evidence type="ECO:0000256" key="1">
    <source>
        <dbReference type="ARBA" id="ARBA00004651"/>
    </source>
</evidence>
<dbReference type="EMBL" id="CP138335">
    <property type="protein sequence ID" value="XBW07989.1"/>
    <property type="molecule type" value="Genomic_DNA"/>
</dbReference>
<gene>
    <name evidence="7" type="ORF">SAC06_00040</name>
</gene>
<dbReference type="GO" id="GO:0022857">
    <property type="term" value="F:transmembrane transporter activity"/>
    <property type="evidence" value="ECO:0007669"/>
    <property type="project" value="InterPro"/>
</dbReference>
<keyword evidence="3 5" id="KW-1133">Transmembrane helix</keyword>
<feature type="transmembrane region" description="Helical" evidence="5">
    <location>
        <begin position="45"/>
        <end position="67"/>
    </location>
</feature>
<dbReference type="InterPro" id="IPR036259">
    <property type="entry name" value="MFS_trans_sf"/>
</dbReference>
<sequence>MFGRYREILSLPGALKFSIAGVFARFPMALVGISIILMVKQLYGNYALAGAVSAAGVISFAVGAPLLSRLVDAHGQARIMVPSLIISGISLSILTVAAMNQADPWILLVTSAIGGATSGSMGALVRARWAFVTDRPGQIQAAYSLEAAFDEVVFVIGPVLATLMATSIHPTAGLWLAVLLVVFGGLWFLSQRKTEPPVIKPDAHVGGRSVMLNPAMIVLALTYVGAGALFGANDLAVVAFTEEHGQPGLAGVLLAVFSFGSLIGALVYGARTWRWPLWKLFGVGVFVLGLGVSTFVFANSLVMLAIIMVLTGLVVAPTMTNVSTVVQRIMPSSRLTEGLAWMSTAMNIGVSIGAGVAGPVVDVQGAHGGFVVVIGSAWLMVLAMALGLRTLRRETEELPRAIDTGIMAVKPTPNVKVDQ</sequence>
<keyword evidence="2 5" id="KW-0812">Transmembrane</keyword>
<evidence type="ECO:0000256" key="4">
    <source>
        <dbReference type="ARBA" id="ARBA00023136"/>
    </source>
</evidence>
<evidence type="ECO:0000313" key="7">
    <source>
        <dbReference type="EMBL" id="XBW07989.1"/>
    </source>
</evidence>
<dbReference type="PROSITE" id="PS50850">
    <property type="entry name" value="MFS"/>
    <property type="match status" value="1"/>
</dbReference>
<organism evidence="7">
    <name type="scientific">Scrofimicrobium appendicitidis</name>
    <dbReference type="NCBI Taxonomy" id="3079930"/>
    <lineage>
        <taxon>Bacteria</taxon>
        <taxon>Bacillati</taxon>
        <taxon>Actinomycetota</taxon>
        <taxon>Actinomycetes</taxon>
        <taxon>Actinomycetales</taxon>
        <taxon>Actinomycetaceae</taxon>
        <taxon>Scrofimicrobium</taxon>
    </lineage>
</organism>
<comment type="subcellular location">
    <subcellularLocation>
        <location evidence="1">Cell membrane</location>
        <topology evidence="1">Multi-pass membrane protein</topology>
    </subcellularLocation>
</comment>
<feature type="transmembrane region" description="Helical" evidence="5">
    <location>
        <begin position="250"/>
        <end position="270"/>
    </location>
</feature>
<feature type="transmembrane region" description="Helical" evidence="5">
    <location>
        <begin position="338"/>
        <end position="361"/>
    </location>
</feature>
<protein>
    <submittedName>
        <fullName evidence="7">MFS transporter</fullName>
    </submittedName>
</protein>
<keyword evidence="4 5" id="KW-0472">Membrane</keyword>
<dbReference type="InterPro" id="IPR011701">
    <property type="entry name" value="MFS"/>
</dbReference>
<dbReference type="PANTHER" id="PTHR23542:SF1">
    <property type="entry name" value="MAJOR FACILITATOR SUPERFAMILY (MFS) PROFILE DOMAIN-CONTAINING PROTEIN"/>
    <property type="match status" value="1"/>
</dbReference>
<dbReference type="KEGG" id="sapp:SAC06_00040"/>
<feature type="transmembrane region" description="Helical" evidence="5">
    <location>
        <begin position="172"/>
        <end position="189"/>
    </location>
</feature>
<evidence type="ECO:0000256" key="5">
    <source>
        <dbReference type="SAM" id="Phobius"/>
    </source>
</evidence>